<keyword evidence="1" id="KW-0732">Signal</keyword>
<name>A0ABV8IP00_9ACTN</name>
<accession>A0ABV8IP00</accession>
<dbReference type="EMBL" id="JBHSBL010000013">
    <property type="protein sequence ID" value="MFC4065943.1"/>
    <property type="molecule type" value="Genomic_DNA"/>
</dbReference>
<evidence type="ECO:0000313" key="3">
    <source>
        <dbReference type="Proteomes" id="UP001595867"/>
    </source>
</evidence>
<gene>
    <name evidence="2" type="ORF">ACFO0C_13455</name>
</gene>
<evidence type="ECO:0008006" key="4">
    <source>
        <dbReference type="Google" id="ProtNLM"/>
    </source>
</evidence>
<sequence>MRRAIYTLLATGALLTASACGTAPDSGTKSAASAPAVAVTTPAAGAACEALAQVYGKNMALYAQALTNLAADPKTIAQAQQSLAAFATAVQEATSTSVDSQMQAAGKQASEQMHKKSTDAKFFATIKTPDDVNKAMGPTLSEWLAPVAGKCG</sequence>
<evidence type="ECO:0000313" key="2">
    <source>
        <dbReference type="EMBL" id="MFC4065943.1"/>
    </source>
</evidence>
<feature type="signal peptide" evidence="1">
    <location>
        <begin position="1"/>
        <end position="19"/>
    </location>
</feature>
<feature type="chain" id="PRO_5046831192" description="Lipoprotein" evidence="1">
    <location>
        <begin position="20"/>
        <end position="152"/>
    </location>
</feature>
<keyword evidence="3" id="KW-1185">Reference proteome</keyword>
<protein>
    <recommendedName>
        <fullName evidence="4">Lipoprotein</fullName>
    </recommendedName>
</protein>
<proteinExistence type="predicted"/>
<reference evidence="3" key="1">
    <citation type="journal article" date="2019" name="Int. J. Syst. Evol. Microbiol.">
        <title>The Global Catalogue of Microorganisms (GCM) 10K type strain sequencing project: providing services to taxonomists for standard genome sequencing and annotation.</title>
        <authorList>
            <consortium name="The Broad Institute Genomics Platform"/>
            <consortium name="The Broad Institute Genome Sequencing Center for Infectious Disease"/>
            <person name="Wu L."/>
            <person name="Ma J."/>
        </authorList>
    </citation>
    <scope>NUCLEOTIDE SEQUENCE [LARGE SCALE GENOMIC DNA]</scope>
    <source>
        <strain evidence="3">TBRC 5832</strain>
    </source>
</reference>
<dbReference type="PROSITE" id="PS51257">
    <property type="entry name" value="PROKAR_LIPOPROTEIN"/>
    <property type="match status" value="1"/>
</dbReference>
<comment type="caution">
    <text evidence="2">The sequence shown here is derived from an EMBL/GenBank/DDBJ whole genome shotgun (WGS) entry which is preliminary data.</text>
</comment>
<evidence type="ECO:0000256" key="1">
    <source>
        <dbReference type="SAM" id="SignalP"/>
    </source>
</evidence>
<organism evidence="2 3">
    <name type="scientific">Actinoplanes subglobosus</name>
    <dbReference type="NCBI Taxonomy" id="1547892"/>
    <lineage>
        <taxon>Bacteria</taxon>
        <taxon>Bacillati</taxon>
        <taxon>Actinomycetota</taxon>
        <taxon>Actinomycetes</taxon>
        <taxon>Micromonosporales</taxon>
        <taxon>Micromonosporaceae</taxon>
        <taxon>Actinoplanes</taxon>
    </lineage>
</organism>
<dbReference type="Proteomes" id="UP001595867">
    <property type="component" value="Unassembled WGS sequence"/>
</dbReference>
<dbReference type="RefSeq" id="WP_378066927.1">
    <property type="nucleotide sequence ID" value="NZ_JBHSBL010000013.1"/>
</dbReference>